<feature type="compositionally biased region" description="Low complexity" evidence="1">
    <location>
        <begin position="98"/>
        <end position="107"/>
    </location>
</feature>
<evidence type="ECO:0000256" key="1">
    <source>
        <dbReference type="SAM" id="MobiDB-lite"/>
    </source>
</evidence>
<proteinExistence type="predicted"/>
<sequence>MSDRPTRRALMRPVQLLGIAFACAVFAGVVTFFSAGGFQTGGGTSVLPLALVVAGVTFIGVLLGLSLLLLAVDPAQVERPVDRPVLLPDEPADDSGDGDAAASPRAQ</sequence>
<dbReference type="Proteomes" id="UP001329313">
    <property type="component" value="Chromosome"/>
</dbReference>
<organism evidence="3 4">
    <name type="scientific">Microbacterium limosum</name>
    <dbReference type="NCBI Taxonomy" id="3079935"/>
    <lineage>
        <taxon>Bacteria</taxon>
        <taxon>Bacillati</taxon>
        <taxon>Actinomycetota</taxon>
        <taxon>Actinomycetes</taxon>
        <taxon>Micrococcales</taxon>
        <taxon>Microbacteriaceae</taxon>
        <taxon>Microbacterium</taxon>
    </lineage>
</organism>
<protein>
    <submittedName>
        <fullName evidence="3">Amino acid transporter</fullName>
    </submittedName>
</protein>
<name>A0AAU0MHE0_9MICO</name>
<dbReference type="EMBL" id="CP137080">
    <property type="protein sequence ID" value="WOQ69596.1"/>
    <property type="molecule type" value="Genomic_DNA"/>
</dbReference>
<feature type="region of interest" description="Disordered" evidence="1">
    <location>
        <begin position="82"/>
        <end position="107"/>
    </location>
</feature>
<gene>
    <name evidence="3" type="ORF">RYJ27_13030</name>
</gene>
<keyword evidence="2" id="KW-0812">Transmembrane</keyword>
<dbReference type="PROSITE" id="PS51257">
    <property type="entry name" value="PROKAR_LIPOPROTEIN"/>
    <property type="match status" value="1"/>
</dbReference>
<keyword evidence="2" id="KW-1133">Transmembrane helix</keyword>
<reference evidence="3 4" key="1">
    <citation type="submission" date="2023-10" db="EMBL/GenBank/DDBJ databases">
        <title>Y20.</title>
        <authorList>
            <person name="Zhang G."/>
            <person name="Ding Y."/>
        </authorList>
    </citation>
    <scope>NUCLEOTIDE SEQUENCE [LARGE SCALE GENOMIC DNA]</scope>
    <source>
        <strain evidence="3 4">Y20</strain>
    </source>
</reference>
<keyword evidence="2" id="KW-0472">Membrane</keyword>
<evidence type="ECO:0000256" key="2">
    <source>
        <dbReference type="SAM" id="Phobius"/>
    </source>
</evidence>
<dbReference type="RefSeq" id="WP_330170715.1">
    <property type="nucleotide sequence ID" value="NZ_CP137080.1"/>
</dbReference>
<accession>A0AAU0MHE0</accession>
<keyword evidence="4" id="KW-1185">Reference proteome</keyword>
<feature type="transmembrane region" description="Helical" evidence="2">
    <location>
        <begin position="16"/>
        <end position="35"/>
    </location>
</feature>
<evidence type="ECO:0000313" key="3">
    <source>
        <dbReference type="EMBL" id="WOQ69596.1"/>
    </source>
</evidence>
<evidence type="ECO:0000313" key="4">
    <source>
        <dbReference type="Proteomes" id="UP001329313"/>
    </source>
</evidence>
<feature type="transmembrane region" description="Helical" evidence="2">
    <location>
        <begin position="47"/>
        <end position="70"/>
    </location>
</feature>
<dbReference type="KEGG" id="mliy:RYJ27_13030"/>
<dbReference type="AlphaFoldDB" id="A0AAU0MHE0"/>